<dbReference type="RefSeq" id="XP_025790395.1">
    <property type="nucleotide sequence ID" value="XM_025934610.1"/>
</dbReference>
<dbReference type="GO" id="GO:0003712">
    <property type="term" value="F:transcription coregulator activity"/>
    <property type="evidence" value="ECO:0007669"/>
    <property type="project" value="TreeGrafter"/>
</dbReference>
<feature type="compositionally biased region" description="Basic and acidic residues" evidence="2">
    <location>
        <begin position="221"/>
        <end position="234"/>
    </location>
</feature>
<protein>
    <submittedName>
        <fullName evidence="4">BCLAF1 and THRAP3 family member 3</fullName>
    </submittedName>
</protein>
<accession>A0A6P6IQA7</accession>
<feature type="compositionally biased region" description="Basic residues" evidence="2">
    <location>
        <begin position="1"/>
        <end position="15"/>
    </location>
</feature>
<feature type="region of interest" description="Disordered" evidence="2">
    <location>
        <begin position="177"/>
        <end position="408"/>
    </location>
</feature>
<feature type="compositionally biased region" description="Polar residues" evidence="2">
    <location>
        <begin position="314"/>
        <end position="325"/>
    </location>
</feature>
<dbReference type="CTD" id="256643"/>
<proteinExistence type="inferred from homology"/>
<dbReference type="AlphaFoldDB" id="A0A6P6IQA7"/>
<dbReference type="GeneID" id="112871594"/>
<dbReference type="Pfam" id="PF15440">
    <property type="entry name" value="THRAP3_BCLAF1"/>
    <property type="match status" value="1"/>
</dbReference>
<feature type="compositionally biased region" description="Basic and acidic residues" evidence="2">
    <location>
        <begin position="35"/>
        <end position="57"/>
    </location>
</feature>
<dbReference type="InterPro" id="IPR029199">
    <property type="entry name" value="THRAP3_BCLAF1"/>
</dbReference>
<feature type="region of interest" description="Disordered" evidence="2">
    <location>
        <begin position="751"/>
        <end position="824"/>
    </location>
</feature>
<dbReference type="GO" id="GO:0003677">
    <property type="term" value="F:DNA binding"/>
    <property type="evidence" value="ECO:0007669"/>
    <property type="project" value="TreeGrafter"/>
</dbReference>
<evidence type="ECO:0000313" key="3">
    <source>
        <dbReference type="Proteomes" id="UP000515131"/>
    </source>
</evidence>
<feature type="region of interest" description="Disordered" evidence="2">
    <location>
        <begin position="683"/>
        <end position="705"/>
    </location>
</feature>
<comment type="similarity">
    <text evidence="1">Belongs to the BCLAF1/THRAP3 family.</text>
</comment>
<dbReference type="PANTHER" id="PTHR15268:SF17">
    <property type="entry name" value="BCLAF1 AND THRAP3 FAMILY MEMBER 3"/>
    <property type="match status" value="1"/>
</dbReference>
<feature type="compositionally biased region" description="Basic and acidic residues" evidence="2">
    <location>
        <begin position="346"/>
        <end position="382"/>
    </location>
</feature>
<feature type="compositionally biased region" description="Polar residues" evidence="2">
    <location>
        <begin position="383"/>
        <end position="406"/>
    </location>
</feature>
<evidence type="ECO:0000313" key="4">
    <source>
        <dbReference type="RefSeq" id="XP_025790395.1"/>
    </source>
</evidence>
<feature type="region of interest" description="Disordered" evidence="2">
    <location>
        <begin position="138"/>
        <end position="161"/>
    </location>
</feature>
<dbReference type="Proteomes" id="UP000515131">
    <property type="component" value="Unplaced"/>
</dbReference>
<evidence type="ECO:0000256" key="1">
    <source>
        <dbReference type="ARBA" id="ARBA00006481"/>
    </source>
</evidence>
<dbReference type="GO" id="GO:0016592">
    <property type="term" value="C:mediator complex"/>
    <property type="evidence" value="ECO:0007669"/>
    <property type="project" value="TreeGrafter"/>
</dbReference>
<dbReference type="GO" id="GO:0045944">
    <property type="term" value="P:positive regulation of transcription by RNA polymerase II"/>
    <property type="evidence" value="ECO:0007669"/>
    <property type="project" value="TreeGrafter"/>
</dbReference>
<reference evidence="4" key="1">
    <citation type="submission" date="2025-08" db="UniProtKB">
        <authorList>
            <consortium name="RefSeq"/>
        </authorList>
    </citation>
    <scope>IDENTIFICATION</scope>
    <source>
        <tissue evidence="4">Blood</tissue>
    </source>
</reference>
<organism evidence="3 4">
    <name type="scientific">Puma concolor</name>
    <name type="common">Mountain lion</name>
    <name type="synonym">Felis concolor</name>
    <dbReference type="NCBI Taxonomy" id="9696"/>
    <lineage>
        <taxon>Eukaryota</taxon>
        <taxon>Metazoa</taxon>
        <taxon>Chordata</taxon>
        <taxon>Craniata</taxon>
        <taxon>Vertebrata</taxon>
        <taxon>Euteleostomi</taxon>
        <taxon>Mammalia</taxon>
        <taxon>Eutheria</taxon>
        <taxon>Laurasiatheria</taxon>
        <taxon>Carnivora</taxon>
        <taxon>Feliformia</taxon>
        <taxon>Felidae</taxon>
        <taxon>Felinae</taxon>
        <taxon>Puma</taxon>
    </lineage>
</organism>
<evidence type="ECO:0000256" key="2">
    <source>
        <dbReference type="SAM" id="MobiDB-lite"/>
    </source>
</evidence>
<keyword evidence="3" id="KW-1185">Reference proteome</keyword>
<dbReference type="KEGG" id="pcoo:112871594"/>
<feature type="compositionally biased region" description="Low complexity" evidence="2">
    <location>
        <begin position="769"/>
        <end position="816"/>
    </location>
</feature>
<feature type="region of interest" description="Disordered" evidence="2">
    <location>
        <begin position="1"/>
        <end position="86"/>
    </location>
</feature>
<sequence>MARSRSRSPRWKHRSLSPVPRNSEHYKQRYSHGHYGCEYRKDPKRPTTWRMDSEKHGQSKPRIPSRGNIHYRSYEHRSPSPNIRRTSSENVYTFKPYREYLPGRRDGNRGLHYMPQYSEGVPYKENQRNFYPQKVQGRYIPDDHRVRGSGKGGKPPQRSIADSFRFEGKWYEDELRHQRIQDENHSQSLRRGSEDFEKRSSFQKRYPEDRDFRKYGHTSKRPKDVERYENRDPARNPQWKFEHSLPSYQGKKEQRNLGPQTHRYAQREPPETSSATRVSCDYRHKRPKTSGGDQDFSAGRIPKYSKEEERKYSSQKGPVNRQSICLTAGRGRETEGGQVQEPLTPSKKDCTASTRSRESDIGLRPYNDKRKEKIKKDGDGGKESNSSSNQLDKSNKLSNVKPSSASLRKKSLTVKVDVKKTVNTSRVASSYSTERQMSHDLVAVGRKSENFHPVFEHLDSTQNTENKPTGEFAQEIITIIHQVKANYFPSPDITLHERFSKMRDTHAADVNEVKSNSDPEIHRRIDMSLAELQNKQTMVYESEQTLVKIIDPNDLRHDIERRRKERLQNEDEHIFHIASAAERNDEHSSFSGLKNIHNYTMQEKDVITHKPFGAEGNRQNTTSFRRPFKTNFRGGRFQPHYKSGLVQKSLYIQAKYQRLRFAGPRGFITNKFREKLLRKKKEAYPDQGVGSQFSDSRRKSPYTSSRTLRIGRFHLLSHVPFHSDAPSPTTPLPVSRSLAAFPRALAEPPRVWGGLVEQGPSPAGGEGGARAPQPQGGNPAQPGAAGRDAAAATAATAGITPGQQRQQQQQRQQRAALSRRRRRY</sequence>
<name>A0A6P6IQA7_PUMCO</name>
<dbReference type="PANTHER" id="PTHR15268">
    <property type="entry name" value="THRAP3/BCLAF1"/>
    <property type="match status" value="1"/>
</dbReference>
<feature type="compositionally biased region" description="Basic and acidic residues" evidence="2">
    <location>
        <begin position="177"/>
        <end position="214"/>
    </location>
</feature>
<gene>
    <name evidence="4" type="primary">BCLAF3</name>
</gene>